<dbReference type="CDD" id="cd17574">
    <property type="entry name" value="REC_OmpR"/>
    <property type="match status" value="1"/>
</dbReference>
<reference evidence="11 12" key="1">
    <citation type="journal article" date="2019" name="Antonie Van Leeuwenhoek">
        <title>Description of 'Ca. Methylobacter oryzae' KRF1, a novel species from the environmentally important Methylobacter clade 2.</title>
        <authorList>
            <person name="Khatri K."/>
            <person name="Mohite J.A."/>
            <person name="Pandit P.S."/>
            <person name="Bahulikar R."/>
            <person name="Rahalkar M.C."/>
        </authorList>
    </citation>
    <scope>NUCLEOTIDE SEQUENCE [LARGE SCALE GENOMIC DNA]</scope>
    <source>
        <strain evidence="11 12">KRF1</strain>
    </source>
</reference>
<dbReference type="Pfam" id="PF00512">
    <property type="entry name" value="HisKA"/>
    <property type="match status" value="1"/>
</dbReference>
<dbReference type="Gene3D" id="3.40.50.2300">
    <property type="match status" value="1"/>
</dbReference>
<dbReference type="InterPro" id="IPR011006">
    <property type="entry name" value="CheY-like_superfamily"/>
</dbReference>
<feature type="domain" description="PAS" evidence="7">
    <location>
        <begin position="717"/>
        <end position="762"/>
    </location>
</feature>
<evidence type="ECO:0000259" key="10">
    <source>
        <dbReference type="PROSITE" id="PS50887"/>
    </source>
</evidence>
<evidence type="ECO:0000259" key="5">
    <source>
        <dbReference type="PROSITE" id="PS50109"/>
    </source>
</evidence>
<dbReference type="InterPro" id="IPR000160">
    <property type="entry name" value="GGDEF_dom"/>
</dbReference>
<feature type="modified residue" description="4-aspartylphosphate" evidence="4">
    <location>
        <position position="514"/>
    </location>
</feature>
<feature type="domain" description="GGDEF" evidence="10">
    <location>
        <begin position="874"/>
        <end position="1008"/>
    </location>
</feature>
<dbReference type="PROSITE" id="PS50883">
    <property type="entry name" value="EAL"/>
    <property type="match status" value="1"/>
</dbReference>
<evidence type="ECO:0000259" key="8">
    <source>
        <dbReference type="PROSITE" id="PS50113"/>
    </source>
</evidence>
<dbReference type="Proteomes" id="UP000733744">
    <property type="component" value="Unassembled WGS sequence"/>
</dbReference>
<dbReference type="Pfam" id="PF00990">
    <property type="entry name" value="GGDEF"/>
    <property type="match status" value="1"/>
</dbReference>
<comment type="caution">
    <text evidence="11">The sequence shown here is derived from an EMBL/GenBank/DDBJ whole genome shotgun (WGS) entry which is preliminary data.</text>
</comment>
<dbReference type="InterPro" id="IPR003594">
    <property type="entry name" value="HATPase_dom"/>
</dbReference>
<evidence type="ECO:0000313" key="11">
    <source>
        <dbReference type="EMBL" id="TRX03581.1"/>
    </source>
</evidence>
<dbReference type="NCBIfam" id="TIGR00229">
    <property type="entry name" value="sensory_box"/>
    <property type="match status" value="2"/>
</dbReference>
<feature type="domain" description="PAC" evidence="8">
    <location>
        <begin position="668"/>
        <end position="720"/>
    </location>
</feature>
<dbReference type="Gene3D" id="3.20.20.450">
    <property type="entry name" value="EAL domain"/>
    <property type="match status" value="1"/>
</dbReference>
<dbReference type="InterPro" id="IPR003661">
    <property type="entry name" value="HisK_dim/P_dom"/>
</dbReference>
<dbReference type="Pfam" id="PF00072">
    <property type="entry name" value="Response_reg"/>
    <property type="match status" value="1"/>
</dbReference>
<dbReference type="PROSITE" id="PS50112">
    <property type="entry name" value="PAS"/>
    <property type="match status" value="2"/>
</dbReference>
<dbReference type="SMART" id="SM00091">
    <property type="entry name" value="PAS"/>
    <property type="match status" value="3"/>
</dbReference>
<dbReference type="InterPro" id="IPR035965">
    <property type="entry name" value="PAS-like_dom_sf"/>
</dbReference>
<dbReference type="PANTHER" id="PTHR44757">
    <property type="entry name" value="DIGUANYLATE CYCLASE DGCP"/>
    <property type="match status" value="1"/>
</dbReference>
<keyword evidence="3 4" id="KW-0597">Phosphoprotein</keyword>
<dbReference type="InterPro" id="IPR036097">
    <property type="entry name" value="HisK_dim/P_sf"/>
</dbReference>
<dbReference type="InterPro" id="IPR000700">
    <property type="entry name" value="PAS-assoc_C"/>
</dbReference>
<dbReference type="InterPro" id="IPR001610">
    <property type="entry name" value="PAC"/>
</dbReference>
<keyword evidence="12" id="KW-1185">Reference proteome</keyword>
<dbReference type="InterPro" id="IPR005467">
    <property type="entry name" value="His_kinase_dom"/>
</dbReference>
<dbReference type="CDD" id="cd00082">
    <property type="entry name" value="HisKA"/>
    <property type="match status" value="1"/>
</dbReference>
<dbReference type="EC" id="2.7.13.3" evidence="2"/>
<dbReference type="PROSITE" id="PS50887">
    <property type="entry name" value="GGDEF"/>
    <property type="match status" value="1"/>
</dbReference>
<dbReference type="Gene3D" id="1.10.287.130">
    <property type="match status" value="1"/>
</dbReference>
<dbReference type="SMART" id="SM00387">
    <property type="entry name" value="HATPase_c"/>
    <property type="match status" value="1"/>
</dbReference>
<dbReference type="InterPro" id="IPR001633">
    <property type="entry name" value="EAL_dom"/>
</dbReference>
<dbReference type="InterPro" id="IPR001789">
    <property type="entry name" value="Sig_transdc_resp-reg_receiver"/>
</dbReference>
<feature type="domain" description="Histidine kinase" evidence="5">
    <location>
        <begin position="203"/>
        <end position="420"/>
    </location>
</feature>
<dbReference type="SUPFAM" id="SSF55073">
    <property type="entry name" value="Nucleotide cyclase"/>
    <property type="match status" value="1"/>
</dbReference>
<dbReference type="CDD" id="cd01948">
    <property type="entry name" value="EAL"/>
    <property type="match status" value="1"/>
</dbReference>
<dbReference type="SMART" id="SM00388">
    <property type="entry name" value="HisKA"/>
    <property type="match status" value="1"/>
</dbReference>
<dbReference type="InterPro" id="IPR000014">
    <property type="entry name" value="PAS"/>
</dbReference>
<dbReference type="PROSITE" id="PS50113">
    <property type="entry name" value="PAC"/>
    <property type="match status" value="2"/>
</dbReference>
<dbReference type="InterPro" id="IPR036890">
    <property type="entry name" value="HATPase_C_sf"/>
</dbReference>
<dbReference type="SMART" id="SM00448">
    <property type="entry name" value="REC"/>
    <property type="match status" value="1"/>
</dbReference>
<dbReference type="PANTHER" id="PTHR44757:SF2">
    <property type="entry name" value="BIOFILM ARCHITECTURE MAINTENANCE PROTEIN MBAA"/>
    <property type="match status" value="1"/>
</dbReference>
<feature type="domain" description="PAS" evidence="7">
    <location>
        <begin position="594"/>
        <end position="664"/>
    </location>
</feature>
<dbReference type="Gene3D" id="3.30.450.20">
    <property type="entry name" value="PAS domain"/>
    <property type="match status" value="3"/>
</dbReference>
<dbReference type="SUPFAM" id="SSF55785">
    <property type="entry name" value="PYP-like sensor domain (PAS domain)"/>
    <property type="match status" value="2"/>
</dbReference>
<organism evidence="11 12">
    <name type="scientific">Candidatus Methylobacter oryzae</name>
    <dbReference type="NCBI Taxonomy" id="2497749"/>
    <lineage>
        <taxon>Bacteria</taxon>
        <taxon>Pseudomonadati</taxon>
        <taxon>Pseudomonadota</taxon>
        <taxon>Gammaproteobacteria</taxon>
        <taxon>Methylococcales</taxon>
        <taxon>Methylococcaceae</taxon>
        <taxon>Methylobacter</taxon>
    </lineage>
</organism>
<protein>
    <recommendedName>
        <fullName evidence="2">histidine kinase</fullName>
        <ecNumber evidence="2">2.7.13.3</ecNumber>
    </recommendedName>
</protein>
<evidence type="ECO:0000256" key="1">
    <source>
        <dbReference type="ARBA" id="ARBA00000085"/>
    </source>
</evidence>
<evidence type="ECO:0000256" key="2">
    <source>
        <dbReference type="ARBA" id="ARBA00012438"/>
    </source>
</evidence>
<dbReference type="Pfam" id="PF13426">
    <property type="entry name" value="PAS_9"/>
    <property type="match status" value="2"/>
</dbReference>
<evidence type="ECO:0000259" key="9">
    <source>
        <dbReference type="PROSITE" id="PS50883"/>
    </source>
</evidence>
<dbReference type="Pfam" id="PF00563">
    <property type="entry name" value="EAL"/>
    <property type="match status" value="1"/>
</dbReference>
<dbReference type="InterPro" id="IPR043128">
    <property type="entry name" value="Rev_trsase/Diguanyl_cyclase"/>
</dbReference>
<dbReference type="PRINTS" id="PR00344">
    <property type="entry name" value="BCTRLSENSOR"/>
</dbReference>
<dbReference type="RefSeq" id="WP_127027695.1">
    <property type="nucleotide sequence ID" value="NZ_RYFG02000005.1"/>
</dbReference>
<dbReference type="SUPFAM" id="SSF52172">
    <property type="entry name" value="CheY-like"/>
    <property type="match status" value="1"/>
</dbReference>
<evidence type="ECO:0000259" key="6">
    <source>
        <dbReference type="PROSITE" id="PS50110"/>
    </source>
</evidence>
<name>A0ABY3CHG2_9GAMM</name>
<dbReference type="InterPro" id="IPR052155">
    <property type="entry name" value="Biofilm_reg_signaling"/>
</dbReference>
<dbReference type="NCBIfam" id="TIGR00254">
    <property type="entry name" value="GGDEF"/>
    <property type="match status" value="1"/>
</dbReference>
<feature type="domain" description="EAL" evidence="9">
    <location>
        <begin position="1017"/>
        <end position="1273"/>
    </location>
</feature>
<dbReference type="SUPFAM" id="SSF47384">
    <property type="entry name" value="Homodimeric domain of signal transducing histidine kinase"/>
    <property type="match status" value="1"/>
</dbReference>
<dbReference type="PROSITE" id="PS50109">
    <property type="entry name" value="HIS_KIN"/>
    <property type="match status" value="1"/>
</dbReference>
<evidence type="ECO:0000256" key="4">
    <source>
        <dbReference type="PROSITE-ProRule" id="PRU00169"/>
    </source>
</evidence>
<dbReference type="Pfam" id="PF02518">
    <property type="entry name" value="HATPase_c"/>
    <property type="match status" value="1"/>
</dbReference>
<sequence>MTKRLDFRLLFESAPDFYLVLSPSFAIVAVSDAYAKATLTLREDILDKIIFEVFPDNPSDPGAEGVHNLCASLQRVVQTLKPDSMPIQKYDIPRPAHLGGGFEERYWSPLNCPVLGADGKLLYIIHRVEDVTEFVRIKQQGVEQDKLNDSLQKHALKMEVELFARAQQVAATSAELKTANEELARLYAKSLELDTLKSNFFATISHELRTPLTLILNPILKYLAENGLDPVRRQELEMIERNARMLYRHVCDLLDVAKIEAQQMSLFLQAADLAYWVRTVCSNFESSAHNRAISLTISTPDTLYTQIDIEKVQRILLNLLSNAIKFTPDGGAINVELRVENEQAVIRVQDTGPGIPESMREAIFERFRQIDGGASRRFSGTGLGLAIINDFVKLHQGQVTVTNASADGGALFTIYLPLLAIDKSATLIDTETTNRLDPLLQQQALDELWASPAIAIETSAGLDSQLILIVEDNVDMAAYLTNLLKKNYRAAIAKTGHEGLEKALALRPDLIVSDVMMPGMSGDEMVKSLRNSPDLLDIPIVMLTAKDDDALRLKLLKVGVQNYFVKPFNANDLLARIGNLLKERQRFSQKYQDSETRFQATFEQAPVGIAMVAPDGRWLRVNRQLCTMLGYSHDELLQKTFQNITYPEDLAADLSLVQQTLAGTLLNYDLEKRFICKDGSPIWINLTVSLIRKPDNSPDYFISIIENITQRKQAERELQLAATVYRAIGEAIMVCDENKIIVATNPAFTELTGYSEQEAIGKKSNLLKSGHHNQQFYRHMWEIIHKTGHWQGEIWNRRKNGEIYLEWLTISAVYDSQGKIQQYVSMFSDITEQKQAEQTIWQQANFDPLTGLPNRNMFHERLRQEIKRAERNETLFALMFLDLDFFKEVNDTLGHDNGDLLLQETALRLKECVREMDTISRLGGDEFTIIAVNLDRNTVIVENMAQRIVKRLAEPFTLGKEIVHISTSVGISIYPNDTRNEIELIKNADQAMYAAKHEGRNRHHYFTSELQQAATTRLHLISDLHKAVEEHQFALYYQPIVDLRNNEIYKAEALIRWQHPERGLVNPVEFIPLTEETGLINSIGDWLFRTVVQQLREWRQTIHPDFQISINKSPVQFRNEINDCNSLWVDELRNANLSGQSIVIEITEGLLMDSNQNIANKLLDFRDAGIQVAIDDFGTGYSSLAYLKKFDIDYLKIDQSFTRGLADNSNDFVLCEAIITMAHKLGLKVIAEGVETKEQYQLLVKMGCDYGQGYWFSKPLPVFEFESLLENKKVGSF</sequence>
<dbReference type="CDD" id="cd01949">
    <property type="entry name" value="GGDEF"/>
    <property type="match status" value="1"/>
</dbReference>
<dbReference type="SUPFAM" id="SSF141868">
    <property type="entry name" value="EAL domain-like"/>
    <property type="match status" value="1"/>
</dbReference>
<dbReference type="SMART" id="SM00267">
    <property type="entry name" value="GGDEF"/>
    <property type="match status" value="1"/>
</dbReference>
<evidence type="ECO:0000256" key="3">
    <source>
        <dbReference type="ARBA" id="ARBA00022553"/>
    </source>
</evidence>
<dbReference type="Pfam" id="PF08448">
    <property type="entry name" value="PAS_4"/>
    <property type="match status" value="1"/>
</dbReference>
<evidence type="ECO:0000259" key="7">
    <source>
        <dbReference type="PROSITE" id="PS50112"/>
    </source>
</evidence>
<feature type="domain" description="PAC" evidence="8">
    <location>
        <begin position="790"/>
        <end position="842"/>
    </location>
</feature>
<dbReference type="InterPro" id="IPR035919">
    <property type="entry name" value="EAL_sf"/>
</dbReference>
<proteinExistence type="predicted"/>
<gene>
    <name evidence="11" type="ORF">EKO24_000345</name>
</gene>
<dbReference type="InterPro" id="IPR029787">
    <property type="entry name" value="Nucleotide_cyclase"/>
</dbReference>
<dbReference type="SUPFAM" id="SSF55874">
    <property type="entry name" value="ATPase domain of HSP90 chaperone/DNA topoisomerase II/histidine kinase"/>
    <property type="match status" value="1"/>
</dbReference>
<dbReference type="PROSITE" id="PS50110">
    <property type="entry name" value="RESPONSE_REGULATORY"/>
    <property type="match status" value="1"/>
</dbReference>
<comment type="catalytic activity">
    <reaction evidence="1">
        <text>ATP + protein L-histidine = ADP + protein N-phospho-L-histidine.</text>
        <dbReference type="EC" id="2.7.13.3"/>
    </reaction>
</comment>
<feature type="domain" description="Response regulatory" evidence="6">
    <location>
        <begin position="466"/>
        <end position="581"/>
    </location>
</feature>
<dbReference type="InterPro" id="IPR013656">
    <property type="entry name" value="PAS_4"/>
</dbReference>
<dbReference type="CDD" id="cd00130">
    <property type="entry name" value="PAS"/>
    <property type="match status" value="2"/>
</dbReference>
<dbReference type="InterPro" id="IPR004358">
    <property type="entry name" value="Sig_transdc_His_kin-like_C"/>
</dbReference>
<dbReference type="Gene3D" id="3.30.70.270">
    <property type="match status" value="1"/>
</dbReference>
<dbReference type="SMART" id="SM00052">
    <property type="entry name" value="EAL"/>
    <property type="match status" value="1"/>
</dbReference>
<dbReference type="SMART" id="SM00086">
    <property type="entry name" value="PAC"/>
    <property type="match status" value="2"/>
</dbReference>
<dbReference type="Gene3D" id="3.30.565.10">
    <property type="entry name" value="Histidine kinase-like ATPase, C-terminal domain"/>
    <property type="match status" value="1"/>
</dbReference>
<dbReference type="EMBL" id="RYFG02000005">
    <property type="protein sequence ID" value="TRX03581.1"/>
    <property type="molecule type" value="Genomic_DNA"/>
</dbReference>
<accession>A0ABY3CHG2</accession>
<evidence type="ECO:0000313" key="12">
    <source>
        <dbReference type="Proteomes" id="UP000733744"/>
    </source>
</evidence>